<evidence type="ECO:0000259" key="2">
    <source>
        <dbReference type="Pfam" id="PF02625"/>
    </source>
</evidence>
<dbReference type="InterPro" id="IPR027051">
    <property type="entry name" value="XdhC_Rossmann_dom"/>
</dbReference>
<sequence>MEWVKAVQRLRARREAGVMVTVLSVRGHAPREAGAKMVVGMSNVWGTVGGGNLEALGVERSREMITGGATAPEVLTAALSDKAPYQHGVQCCGGEVKLLLEPLPVVPSVAIFGVGHVGLELARILARHDLELHLVDSRADQLTTERLGVLDDAVAQVHVHNVPVLPELVVGELPPGTHVVIMTHDHAEDAALCDAAIRNDQLATIGLIGSSAKWTRFQRKLAEDGNPPEAIARITTPIGIPSITGKQPAVIAVSVAAWLLERFTTQTTEAQRVSDRTAGAQRASDQTTEAQRASDRTAGAQGAAGESAARLPVSARTAERRPASAQRKAQA</sequence>
<evidence type="ECO:0000313" key="4">
    <source>
        <dbReference type="EMBL" id="TQJ19279.1"/>
    </source>
</evidence>
<dbReference type="AlphaFoldDB" id="A0A542EV99"/>
<dbReference type="EMBL" id="VFMM01000001">
    <property type="protein sequence ID" value="TQJ19279.1"/>
    <property type="molecule type" value="Genomic_DNA"/>
</dbReference>
<dbReference type="PANTHER" id="PTHR30388:SF6">
    <property type="entry name" value="XANTHINE DEHYDROGENASE SUBUNIT A-RELATED"/>
    <property type="match status" value="1"/>
</dbReference>
<name>A0A542EV99_9ACTN</name>
<evidence type="ECO:0000259" key="3">
    <source>
        <dbReference type="Pfam" id="PF13478"/>
    </source>
</evidence>
<dbReference type="Pfam" id="PF13478">
    <property type="entry name" value="XdhC_C"/>
    <property type="match status" value="1"/>
</dbReference>
<dbReference type="InterPro" id="IPR014308">
    <property type="entry name" value="Xanthine_DH_XdhC"/>
</dbReference>
<dbReference type="InterPro" id="IPR036291">
    <property type="entry name" value="NAD(P)-bd_dom_sf"/>
</dbReference>
<reference evidence="4 5" key="1">
    <citation type="submission" date="2019-06" db="EMBL/GenBank/DDBJ databases">
        <title>Sequencing the genomes of 1000 actinobacteria strains.</title>
        <authorList>
            <person name="Klenk H.-P."/>
        </authorList>
    </citation>
    <scope>NUCLEOTIDE SEQUENCE [LARGE SCALE GENOMIC DNA]</scope>
    <source>
        <strain evidence="4 5">DSM 17305</strain>
    </source>
</reference>
<dbReference type="Proteomes" id="UP000316298">
    <property type="component" value="Unassembled WGS sequence"/>
</dbReference>
<gene>
    <name evidence="4" type="ORF">FB475_3442</name>
</gene>
<evidence type="ECO:0000256" key="1">
    <source>
        <dbReference type="SAM" id="MobiDB-lite"/>
    </source>
</evidence>
<protein>
    <submittedName>
        <fullName evidence="4">Molybdenum cofactor sulfurylase</fullName>
    </submittedName>
</protein>
<dbReference type="RefSeq" id="WP_141857164.1">
    <property type="nucleotide sequence ID" value="NZ_BAAAKA010000004.1"/>
</dbReference>
<dbReference type="Pfam" id="PF02625">
    <property type="entry name" value="XdhC_CoxI"/>
    <property type="match status" value="1"/>
</dbReference>
<dbReference type="PANTHER" id="PTHR30388">
    <property type="entry name" value="ALDEHYDE OXIDOREDUCTASE MOLYBDENUM COFACTOR ASSEMBLY PROTEIN"/>
    <property type="match status" value="1"/>
</dbReference>
<dbReference type="InterPro" id="IPR052698">
    <property type="entry name" value="MoCofactor_Util/Proc"/>
</dbReference>
<dbReference type="OrthoDB" id="61481at2"/>
<organism evidence="4 5">
    <name type="scientific">Kribbella jejuensis</name>
    <dbReference type="NCBI Taxonomy" id="236068"/>
    <lineage>
        <taxon>Bacteria</taxon>
        <taxon>Bacillati</taxon>
        <taxon>Actinomycetota</taxon>
        <taxon>Actinomycetes</taxon>
        <taxon>Propionibacteriales</taxon>
        <taxon>Kribbellaceae</taxon>
        <taxon>Kribbella</taxon>
    </lineage>
</organism>
<evidence type="ECO:0000313" key="5">
    <source>
        <dbReference type="Proteomes" id="UP000316298"/>
    </source>
</evidence>
<accession>A0A542EV99</accession>
<feature type="compositionally biased region" description="Low complexity" evidence="1">
    <location>
        <begin position="298"/>
        <end position="309"/>
    </location>
</feature>
<dbReference type="SUPFAM" id="SSF51735">
    <property type="entry name" value="NAD(P)-binding Rossmann-fold domains"/>
    <property type="match status" value="1"/>
</dbReference>
<proteinExistence type="predicted"/>
<feature type="domain" description="XdhC- CoxI" evidence="2">
    <location>
        <begin position="11"/>
        <end position="70"/>
    </location>
</feature>
<comment type="caution">
    <text evidence="4">The sequence shown here is derived from an EMBL/GenBank/DDBJ whole genome shotgun (WGS) entry which is preliminary data.</text>
</comment>
<feature type="domain" description="XdhC Rossmann" evidence="3">
    <location>
        <begin position="109"/>
        <end position="257"/>
    </location>
</feature>
<dbReference type="NCBIfam" id="TIGR02964">
    <property type="entry name" value="xanthine_xdhC"/>
    <property type="match status" value="1"/>
</dbReference>
<dbReference type="Gene3D" id="3.40.50.720">
    <property type="entry name" value="NAD(P)-binding Rossmann-like Domain"/>
    <property type="match status" value="1"/>
</dbReference>
<keyword evidence="5" id="KW-1185">Reference proteome</keyword>
<feature type="region of interest" description="Disordered" evidence="1">
    <location>
        <begin position="268"/>
        <end position="331"/>
    </location>
</feature>
<dbReference type="InterPro" id="IPR003777">
    <property type="entry name" value="XdhC_CoxI"/>
</dbReference>